<comment type="similarity">
    <text evidence="1">Belongs to the AB hydrolase superfamily. AB hydrolase 4 family.</text>
</comment>
<dbReference type="EMBL" id="QWEZ01000001">
    <property type="protein sequence ID" value="RRJ83936.1"/>
    <property type="molecule type" value="Genomic_DNA"/>
</dbReference>
<reference evidence="4 5" key="1">
    <citation type="submission" date="2018-08" db="EMBL/GenBank/DDBJ databases">
        <authorList>
            <person name="Khan S.A."/>
        </authorList>
    </citation>
    <scope>NUCLEOTIDE SEQUENCE [LARGE SCALE GENOMIC DNA]</scope>
    <source>
        <strain evidence="4 5">GTF-13</strain>
    </source>
</reference>
<dbReference type="Pfam" id="PF00561">
    <property type="entry name" value="Abhydrolase_1"/>
    <property type="match status" value="1"/>
</dbReference>
<evidence type="ECO:0000313" key="4">
    <source>
        <dbReference type="EMBL" id="RRJ83936.1"/>
    </source>
</evidence>
<protein>
    <submittedName>
        <fullName evidence="4">Alpha/beta fold hydrolase</fullName>
    </submittedName>
</protein>
<dbReference type="GO" id="GO:0034338">
    <property type="term" value="F:short-chain carboxylesterase activity"/>
    <property type="evidence" value="ECO:0007669"/>
    <property type="project" value="TreeGrafter"/>
</dbReference>
<accession>A0A3P3VQK6</accession>
<dbReference type="InterPro" id="IPR029058">
    <property type="entry name" value="AB_hydrolase_fold"/>
</dbReference>
<proteinExistence type="inferred from homology"/>
<dbReference type="Proteomes" id="UP000280792">
    <property type="component" value="Unassembled WGS sequence"/>
</dbReference>
<dbReference type="PANTHER" id="PTHR10794:SF63">
    <property type="entry name" value="ALPHA_BETA HYDROLASE 1, ISOFORM A"/>
    <property type="match status" value="1"/>
</dbReference>
<evidence type="ECO:0000259" key="3">
    <source>
        <dbReference type="Pfam" id="PF00561"/>
    </source>
</evidence>
<gene>
    <name evidence="4" type="ORF">D0544_02105</name>
</gene>
<keyword evidence="5" id="KW-1185">Reference proteome</keyword>
<feature type="active site" description="Charge relay system" evidence="2">
    <location>
        <position position="279"/>
    </location>
</feature>
<dbReference type="GO" id="GO:0047372">
    <property type="term" value="F:monoacylglycerol lipase activity"/>
    <property type="evidence" value="ECO:0007669"/>
    <property type="project" value="TreeGrafter"/>
</dbReference>
<dbReference type="RefSeq" id="WP_125014364.1">
    <property type="nucleotide sequence ID" value="NZ_QWEZ01000001.1"/>
</dbReference>
<reference evidence="4 5" key="2">
    <citation type="submission" date="2018-12" db="EMBL/GenBank/DDBJ databases">
        <title>Simiduia agarivorans gen. nov., sp. nov., a marine, agarolytic bacterium isolated from shallow coastal water from Keelung, Taiwan.</title>
        <authorList>
            <person name="Shieh W.Y."/>
        </authorList>
    </citation>
    <scope>NUCLEOTIDE SEQUENCE [LARGE SCALE GENOMIC DNA]</scope>
    <source>
        <strain evidence="4 5">GTF-13</strain>
    </source>
</reference>
<feature type="domain" description="AB hydrolase-1" evidence="3">
    <location>
        <begin position="74"/>
        <end position="311"/>
    </location>
</feature>
<name>A0A3P3VQK6_9GAMM</name>
<evidence type="ECO:0000313" key="5">
    <source>
        <dbReference type="Proteomes" id="UP000280792"/>
    </source>
</evidence>
<dbReference type="InterPro" id="IPR000073">
    <property type="entry name" value="AB_hydrolase_1"/>
</dbReference>
<sequence length="335" mass="37748">MPSPISELAPFTPSRPFTNGHVQTLMASLPLRRPLERHRARALLASSQAMIFNCGDGVRLHGEYSPQPVPSGELVVLIHGWEGCSDSLYLLSAASYLYRQGFDVLRLHLRDHGPSHHLNRELFNSSRDAEVAGAMHDIHSCLRPERLMLAGFSLGGNFALRVGLRAEEYDIPLERVAAVCPVISPPSTMDSLEQGWSLYHNYFVRKWKRSLATKLEHFPELGYRDALLKMRSLREMTDYFVIHHTDFEDTERYLESYAITGQRLAGLKRPALLLAAEDDPVILAENLDQLADNPLLEVRLTRHGGHCGYIKNWSLHSWANEALHAFLTRPLAGAV</sequence>
<dbReference type="PIRSF" id="PIRSF005211">
    <property type="entry name" value="Ab_hydro_YheT"/>
    <property type="match status" value="1"/>
</dbReference>
<dbReference type="Gene3D" id="3.40.50.1820">
    <property type="entry name" value="alpha/beta hydrolase"/>
    <property type="match status" value="1"/>
</dbReference>
<feature type="active site" description="Charge relay system" evidence="2">
    <location>
        <position position="306"/>
    </location>
</feature>
<comment type="caution">
    <text evidence="4">The sequence shown here is derived from an EMBL/GenBank/DDBJ whole genome shotgun (WGS) entry which is preliminary data.</text>
</comment>
<dbReference type="InterPro" id="IPR050960">
    <property type="entry name" value="AB_hydrolase_4_sf"/>
</dbReference>
<organism evidence="4 5">
    <name type="scientific">Aestuariirhabdus litorea</name>
    <dbReference type="NCBI Taxonomy" id="2528527"/>
    <lineage>
        <taxon>Bacteria</taxon>
        <taxon>Pseudomonadati</taxon>
        <taxon>Pseudomonadota</taxon>
        <taxon>Gammaproteobacteria</taxon>
        <taxon>Oceanospirillales</taxon>
        <taxon>Aestuariirhabdaceae</taxon>
        <taxon>Aestuariirhabdus</taxon>
    </lineage>
</organism>
<evidence type="ECO:0000256" key="2">
    <source>
        <dbReference type="PIRSR" id="PIRSR005211-1"/>
    </source>
</evidence>
<keyword evidence="4" id="KW-0378">Hydrolase</keyword>
<dbReference type="AlphaFoldDB" id="A0A3P3VQK6"/>
<feature type="active site" description="Charge relay system" evidence="2">
    <location>
        <position position="153"/>
    </location>
</feature>
<dbReference type="PANTHER" id="PTHR10794">
    <property type="entry name" value="ABHYDROLASE DOMAIN-CONTAINING PROTEIN"/>
    <property type="match status" value="1"/>
</dbReference>
<dbReference type="SUPFAM" id="SSF53474">
    <property type="entry name" value="alpha/beta-Hydrolases"/>
    <property type="match status" value="1"/>
</dbReference>
<dbReference type="InterPro" id="IPR012020">
    <property type="entry name" value="ABHD4"/>
</dbReference>
<evidence type="ECO:0000256" key="1">
    <source>
        <dbReference type="ARBA" id="ARBA00010884"/>
    </source>
</evidence>